<evidence type="ECO:0000313" key="5">
    <source>
        <dbReference type="Proteomes" id="UP000282759"/>
    </source>
</evidence>
<evidence type="ECO:0000259" key="3">
    <source>
        <dbReference type="Pfam" id="PF12508"/>
    </source>
</evidence>
<feature type="coiled-coil region" evidence="1">
    <location>
        <begin position="96"/>
        <end position="123"/>
    </location>
</feature>
<evidence type="ECO:0000256" key="1">
    <source>
        <dbReference type="SAM" id="Coils"/>
    </source>
</evidence>
<evidence type="ECO:0000313" key="4">
    <source>
        <dbReference type="EMBL" id="RVT98459.1"/>
    </source>
</evidence>
<accession>A0A3S2WWN1</accession>
<reference evidence="4 5" key="1">
    <citation type="submission" date="2019-01" db="EMBL/GenBank/DDBJ databases">
        <authorList>
            <person name="Chen W.-M."/>
        </authorList>
    </citation>
    <scope>NUCLEOTIDE SEQUENCE [LARGE SCALE GENOMIC DNA]</scope>
    <source>
        <strain evidence="4 5">YBJ-36</strain>
    </source>
</reference>
<proteinExistence type="predicted"/>
<feature type="domain" description="Conjugative transposon TraM C-terminal" evidence="3">
    <location>
        <begin position="192"/>
        <end position="336"/>
    </location>
</feature>
<dbReference type="Pfam" id="PF12508">
    <property type="entry name" value="Transposon_TraM"/>
    <property type="match status" value="1"/>
</dbReference>
<dbReference type="RefSeq" id="WP_127707075.1">
    <property type="nucleotide sequence ID" value="NZ_SACK01000008.1"/>
</dbReference>
<keyword evidence="1" id="KW-0175">Coiled coil</keyword>
<keyword evidence="2" id="KW-0472">Membrane</keyword>
<keyword evidence="2" id="KW-1133">Transmembrane helix</keyword>
<evidence type="ECO:0000256" key="2">
    <source>
        <dbReference type="SAM" id="Phobius"/>
    </source>
</evidence>
<dbReference type="OrthoDB" id="1453786at2"/>
<comment type="caution">
    <text evidence="4">The sequence shown here is derived from an EMBL/GenBank/DDBJ whole genome shotgun (WGS) entry which is preliminary data.</text>
</comment>
<feature type="transmembrane region" description="Helical" evidence="2">
    <location>
        <begin position="7"/>
        <end position="26"/>
    </location>
</feature>
<protein>
    <submittedName>
        <fullName evidence="4">Conjugative transposon protein TraM</fullName>
    </submittedName>
</protein>
<name>A0A3S2WWN1_9SPHI</name>
<dbReference type="AlphaFoldDB" id="A0A3S2WWN1"/>
<organism evidence="4 5">
    <name type="scientific">Mucilaginibacter limnophilus</name>
    <dbReference type="NCBI Taxonomy" id="1932778"/>
    <lineage>
        <taxon>Bacteria</taxon>
        <taxon>Pseudomonadati</taxon>
        <taxon>Bacteroidota</taxon>
        <taxon>Sphingobacteriia</taxon>
        <taxon>Sphingobacteriales</taxon>
        <taxon>Sphingobacteriaceae</taxon>
        <taxon>Mucilaginibacter</taxon>
    </lineage>
</organism>
<dbReference type="EMBL" id="SACK01000008">
    <property type="protein sequence ID" value="RVT98459.1"/>
    <property type="molecule type" value="Genomic_DNA"/>
</dbReference>
<sequence length="339" mass="36475">MEKQRKFYLVLPLLVLPFLTMAFWALGGGKGGRDTAVYGKGLDTDLPEAQFGDKEKNDKLAVYQAAQRDSARDGISPAFLHAIGLAGDSANHTAQVTTTDEQAQQLQNKLAALNRQIGQPQSEPAPAYDEPEPAQVRRLNRLMEQAGHNGGADDPELRQLDKMLDKLQAIQNPATVAPVKAAPEASTPFRTIPALIDGKQKIANGAAVKMKLNDSVRIKGQLLPRGQVLFGTAQIANQRLLVQIKNIRSGIQIIPVDLTVFSEDGMPGIPAPEAELSGITASNADQTLQSMQIMSMDQSLGAQAAAGGINAAKDLFSKKVKKIKVKLMDAYPVLLKINK</sequence>
<keyword evidence="5" id="KW-1185">Reference proteome</keyword>
<keyword evidence="2" id="KW-0812">Transmembrane</keyword>
<dbReference type="InterPro" id="IPR055407">
    <property type="entry name" value="TraM_C"/>
</dbReference>
<dbReference type="Proteomes" id="UP000282759">
    <property type="component" value="Unassembled WGS sequence"/>
</dbReference>
<gene>
    <name evidence="4" type="primary">traM</name>
    <name evidence="4" type="ORF">EOD41_16855</name>
</gene>